<sequence>MTEDRAEEAPERTAAVVVPVPSQKHVLCTVITPPSSPFLPYSHSHTMPTLPTKLSRYVPRTPRLSLSLSLSFTHCSPLITASEAKHQPPRHRQLSSTDRHAQRVTENESGAEMPLFFSRLPFNRAGSRVDPQPAPSPQHLATNVVQGNDRSTITAAPLIFPRYLDSRDVSACVFSLTPVDSRWVDAVLRQLCVRRHSALAQPPQSRSADAAACDGRAEKCPRGGAEGDGGFVSECVATKSRRLSRRSSSAYVQCAMASPSPSRTDRDSNRDPAAASVWACGLRLVWRETSLDPLPSGTVSTVAAGRVAEDQDTTAYPTHFRATAILDDNAGDVDAVTTDACDSAAGPRSCANAEPCTPLAYTPCRTHVGDGDLLTGLEADTEELVRRWWRPLQQPAGEVEESEGGGRRGNTLSLLLSSVSPQQRRPLAEVKVNANYECPADQATPLQHMDDDADKGCRAVHAPHDFPYACTRSLVGVPDALVLEPGSPCVVDVPLSSLLPWSQRPRKRTRASLEAEATAGPTAPSCHPTTKADGTAQAPQAAPGLCRCAAHWPHLCSSAMPKTPSHAVRIISVSGSLPQRHLVEMESLWRFSSTARSIPYVLRMPLDVGAKARWSVMMEPTTWLERKTEGGHDGELSVGGVRHTAGAEAALREAAASAQPGGTVVTAPEPALVRHVRLRFLVRKSNSDCSGAGQQSCRAASAAPPASSMTFIEGSRTAEALSAEWGALVANMHESRIAVEQQRAAFTRERCQAAAASLRNVSESVADTLASLPQLHFSRLCVARRASHREGSKRTHSVLDAGPKDSMYGLGHAYPYPVLPWWRWTSCSRSRAPLSLRGQGAPHRLPETCTAFSSVPDGAEATREQLAVTLLRWVHDMSDVRWRAASWLPWDSWIAVACAVAGVPLLLFPLSPTHASLLMPSASRVQGYLRIAAAEDAGAARAAHLTADSLVLGGRPAGHSTGGPVLERHPWSAPAAAPQLLSEAMASTPARPGGVLSAVAQEDASHAHAHHWAVRAAAVTECEALARACDRHAETLSQEREGVASATATAAHAPHRSSLMHRRCGKAGAVWTSDGGHSWSMRTAAAAQMSASSPNAASPLLPVDVFPSSPAVVYVARGHVDSAAADLLGEESRFPPSTVALLAPSESPSISKASSVDDATTADLHFSEAVGRKRPRSAVTSPSATVLPFGPANVTPSLTYAVRASSSRAGRDASLPSPCDALIAQRSSTPQRLLAAWFEQRCREVSPAADDSPSRTGLTATAETDAVPSSGEGTLLGPRASPHLPSPPPSDTSSATHFCLDSHRLQRLLRWLIVPPSPTRLPFAPPRQRRRCVDLICESAGPTTLTTHTPVSQPPSRWGPCTRQALLQDAQPPGPRCTLASPTISAAQVREERRTDAAMRDAAAGPTACAEGALWSPTGELATVAPTGGNGCTALGMRLPAKPLNGLEGTPMSSVPVWRWAQLTLHNYAADALTGAALSGAGTVKLSPRATDATVIPTVRTVPPAAVQTAVHRFAPVVKSAVTSALTHDCPLRRLPSRSSALQGQPPTTKTTGECLLITAEHWRQHRARRAAQRLALYRLLLAHDARPAPSVPLRSRPLSHSINDEETGLSRSADHTAADAFIIGAQLYRDELERNDKAELVQCVRDALVRAQYTACVKIFQQQSGRGEDSAGQPAEARRSTSACRAAASRMCAYGSCSSMPAAPHVPLSSGPLPAPLCGRQCVARERRLHHIIRGGMRRDGWLVFHTFWYDVLAEYASPDSPQTWPGCLLGAVQDSVTTRVALREESSADESVRHAPLRTTDAPRARVEQRDIGSRDVWADTEADASLLGVLVHETRWDVDTSDEDDEWRESEEEGDGTVVALHVEHGSSQWCCCCLASHEHLIHGIMEQVEGPAATTKQRVAVAPTLGCSELCPRGGARPPLCPAWWRTGSTAAATTASEAPWTSQRNPTIAAARATTCQQSVRRACRRPFPHVLDAGDVSVPPARVPRSLSVSALSLPSLIEGCTHGTGREGTLDGEIDGDRSASDAAARSFFARLRRYAAQLLSCDAAAAARSAAVETVTAATAVSQDRCPSSCSLFSSFLGSTRCCSSCCGIAVPLSAPPLRSFSPRLAMVGASTPSGRQQQEEEDDIEVQVAPLRRYRYTRHVCTFAEEAKSLQTWLLPHWWANQQQCFAGFIKPPPPLLLRSRISRCLGHPLDRSRAMAMTGACKGVGKGGDSAEDTYQSSLCCFLDRHDEAEAWVQLLHCAHLRLLRRPYGPLFRDKCLLRCAPLDGCVADAEVHHTYLAAMLHQRTEELAEC</sequence>
<organism evidence="2 3">
    <name type="scientific">Leishmania shawi</name>
    <dbReference type="NCBI Taxonomy" id="5680"/>
    <lineage>
        <taxon>Eukaryota</taxon>
        <taxon>Discoba</taxon>
        <taxon>Euglenozoa</taxon>
        <taxon>Kinetoplastea</taxon>
        <taxon>Metakinetoplastina</taxon>
        <taxon>Trypanosomatida</taxon>
        <taxon>Trypanosomatidae</taxon>
        <taxon>Leishmaniinae</taxon>
        <taxon>Leishmania</taxon>
        <taxon>Leishmania guyanensis species complex</taxon>
    </lineage>
</organism>
<proteinExistence type="predicted"/>
<evidence type="ECO:0000256" key="1">
    <source>
        <dbReference type="SAM" id="MobiDB-lite"/>
    </source>
</evidence>
<feature type="region of interest" description="Disordered" evidence="1">
    <location>
        <begin position="1040"/>
        <end position="1059"/>
    </location>
</feature>
<dbReference type="EMBL" id="JBAMZM010000008">
    <property type="protein sequence ID" value="KAL0511957.1"/>
    <property type="molecule type" value="Genomic_DNA"/>
</dbReference>
<feature type="compositionally biased region" description="Basic and acidic residues" evidence="1">
    <location>
        <begin position="97"/>
        <end position="106"/>
    </location>
</feature>
<accession>A0ABR3EDV2</accession>
<comment type="caution">
    <text evidence="2">The sequence shown here is derived from an EMBL/GenBank/DDBJ whole genome shotgun (WGS) entry which is preliminary data.</text>
</comment>
<feature type="region of interest" description="Disordered" evidence="1">
    <location>
        <begin position="1245"/>
        <end position="1296"/>
    </location>
</feature>
<feature type="region of interest" description="Disordered" evidence="1">
    <location>
        <begin position="503"/>
        <end position="538"/>
    </location>
</feature>
<feature type="region of interest" description="Disordered" evidence="1">
    <location>
        <begin position="81"/>
        <end position="108"/>
    </location>
</feature>
<name>A0ABR3EDV2_9TRYP</name>
<protein>
    <submittedName>
        <fullName evidence="2">Uncharacterized protein</fullName>
    </submittedName>
</protein>
<dbReference type="Proteomes" id="UP001443563">
    <property type="component" value="Unassembled WGS sequence"/>
</dbReference>
<keyword evidence="3" id="KW-1185">Reference proteome</keyword>
<reference evidence="2 3" key="1">
    <citation type="submission" date="2024-02" db="EMBL/GenBank/DDBJ databases">
        <title>FIRST GENOME SEQUENCES OF Leishmania (Viannia) shawi, Leishmania (Viannia) lindenbergi AND Leishmania (Viannia) utingensis.</title>
        <authorList>
            <person name="Resadore F."/>
            <person name="Custodio M.G.F."/>
            <person name="Boite M.C."/>
            <person name="Cupolillo E."/>
            <person name="Ferreira G.E.M."/>
        </authorList>
    </citation>
    <scope>NUCLEOTIDE SEQUENCE [LARGE SCALE GENOMIC DNA]</scope>
    <source>
        <strain evidence="2 3">MCEB/BR/1984/M8408</strain>
    </source>
</reference>
<evidence type="ECO:0000313" key="3">
    <source>
        <dbReference type="Proteomes" id="UP001443563"/>
    </source>
</evidence>
<gene>
    <name evidence="2" type="ORF">Q4I29_001180</name>
</gene>
<evidence type="ECO:0000313" key="2">
    <source>
        <dbReference type="EMBL" id="KAL0511957.1"/>
    </source>
</evidence>